<evidence type="ECO:0000256" key="4">
    <source>
        <dbReference type="ARBA" id="ARBA00023015"/>
    </source>
</evidence>
<dbReference type="GO" id="GO:0045892">
    <property type="term" value="P:negative regulation of DNA-templated transcription"/>
    <property type="evidence" value="ECO:0007669"/>
    <property type="project" value="TreeGrafter"/>
</dbReference>
<keyword evidence="7" id="KW-0479">Metal-binding</keyword>
<keyword evidence="6" id="KW-0804">Transcription</keyword>
<gene>
    <name evidence="9" type="ORF">LIP_0681</name>
</gene>
<proteinExistence type="inferred from homology"/>
<dbReference type="AlphaFoldDB" id="A0A0K2SHE5"/>
<dbReference type="Gene3D" id="1.10.10.10">
    <property type="entry name" value="Winged helix-like DNA-binding domain superfamily/Winged helix DNA-binding domain"/>
    <property type="match status" value="1"/>
</dbReference>
<keyword evidence="5" id="KW-0238">DNA-binding</keyword>
<dbReference type="STRING" id="1555112.LIP_0681"/>
<comment type="cofactor">
    <cofactor evidence="7">
        <name>Zn(2+)</name>
        <dbReference type="ChEBI" id="CHEBI:29105"/>
    </cofactor>
    <text evidence="7">Binds 1 zinc ion per subunit.</text>
</comment>
<dbReference type="GO" id="GO:0000976">
    <property type="term" value="F:transcription cis-regulatory region binding"/>
    <property type="evidence" value="ECO:0007669"/>
    <property type="project" value="TreeGrafter"/>
</dbReference>
<keyword evidence="10" id="KW-1185">Reference proteome</keyword>
<dbReference type="SUPFAM" id="SSF46785">
    <property type="entry name" value="Winged helix' DNA-binding domain"/>
    <property type="match status" value="1"/>
</dbReference>
<organism evidence="9 10">
    <name type="scientific">Limnochorda pilosa</name>
    <dbReference type="NCBI Taxonomy" id="1555112"/>
    <lineage>
        <taxon>Bacteria</taxon>
        <taxon>Bacillati</taxon>
        <taxon>Bacillota</taxon>
        <taxon>Limnochordia</taxon>
        <taxon>Limnochordales</taxon>
        <taxon>Limnochordaceae</taxon>
        <taxon>Limnochorda</taxon>
    </lineage>
</organism>
<dbReference type="EMBL" id="AP014924">
    <property type="protein sequence ID" value="BAS26538.1"/>
    <property type="molecule type" value="Genomic_DNA"/>
</dbReference>
<dbReference type="InterPro" id="IPR002481">
    <property type="entry name" value="FUR"/>
</dbReference>
<evidence type="ECO:0000313" key="10">
    <source>
        <dbReference type="Proteomes" id="UP000065807"/>
    </source>
</evidence>
<dbReference type="GO" id="GO:1900376">
    <property type="term" value="P:regulation of secondary metabolite biosynthetic process"/>
    <property type="evidence" value="ECO:0007669"/>
    <property type="project" value="TreeGrafter"/>
</dbReference>
<feature type="binding site" evidence="7">
    <location>
        <position position="93"/>
    </location>
    <ligand>
        <name>Zn(2+)</name>
        <dbReference type="ChEBI" id="CHEBI:29105"/>
    </ligand>
</feature>
<keyword evidence="2" id="KW-0678">Repressor</keyword>
<evidence type="ECO:0000256" key="2">
    <source>
        <dbReference type="ARBA" id="ARBA00022491"/>
    </source>
</evidence>
<keyword evidence="8" id="KW-0408">Iron</keyword>
<feature type="binding site" evidence="7">
    <location>
        <position position="96"/>
    </location>
    <ligand>
        <name>Zn(2+)</name>
        <dbReference type="ChEBI" id="CHEBI:29105"/>
    </ligand>
</feature>
<evidence type="ECO:0000256" key="7">
    <source>
        <dbReference type="PIRSR" id="PIRSR602481-1"/>
    </source>
</evidence>
<feature type="binding site" evidence="8">
    <location>
        <position position="87"/>
    </location>
    <ligand>
        <name>Fe cation</name>
        <dbReference type="ChEBI" id="CHEBI:24875"/>
    </ligand>
</feature>
<keyword evidence="4" id="KW-0805">Transcription regulation</keyword>
<dbReference type="InterPro" id="IPR043135">
    <property type="entry name" value="Fur_C"/>
</dbReference>
<feature type="binding site" evidence="7">
    <location>
        <position position="130"/>
    </location>
    <ligand>
        <name>Zn(2+)</name>
        <dbReference type="ChEBI" id="CHEBI:29105"/>
    </ligand>
</feature>
<reference evidence="10" key="2">
    <citation type="journal article" date="2016" name="Int. J. Syst. Evol. Microbiol.">
        <title>Complete genome sequence and cell structure of Limnochorda pilosa, a Gram-negative spore-former within the phylum Firmicutes.</title>
        <authorList>
            <person name="Watanabe M."/>
            <person name="Kojima H."/>
            <person name="Fukui M."/>
        </authorList>
    </citation>
    <scope>NUCLEOTIDE SEQUENCE [LARGE SCALE GENOMIC DNA]</scope>
    <source>
        <strain evidence="10">HC45</strain>
    </source>
</reference>
<evidence type="ECO:0000256" key="6">
    <source>
        <dbReference type="ARBA" id="ARBA00023163"/>
    </source>
</evidence>
<protein>
    <submittedName>
        <fullName evidence="9">Fur family transcriptional regulator</fullName>
    </submittedName>
</protein>
<dbReference type="InterPro" id="IPR036390">
    <property type="entry name" value="WH_DNA-bd_sf"/>
</dbReference>
<feature type="binding site" evidence="8">
    <location>
        <position position="122"/>
    </location>
    <ligand>
        <name>Fe cation</name>
        <dbReference type="ChEBI" id="CHEBI:24875"/>
    </ligand>
</feature>
<evidence type="ECO:0000313" key="9">
    <source>
        <dbReference type="EMBL" id="BAS26538.1"/>
    </source>
</evidence>
<dbReference type="PANTHER" id="PTHR33202">
    <property type="entry name" value="ZINC UPTAKE REGULATION PROTEIN"/>
    <property type="match status" value="1"/>
</dbReference>
<evidence type="ECO:0000256" key="3">
    <source>
        <dbReference type="ARBA" id="ARBA00022833"/>
    </source>
</evidence>
<reference evidence="10" key="1">
    <citation type="submission" date="2015-07" db="EMBL/GenBank/DDBJ databases">
        <title>Complete genome sequence and phylogenetic analysis of Limnochorda pilosa.</title>
        <authorList>
            <person name="Watanabe M."/>
            <person name="Kojima H."/>
            <person name="Fukui M."/>
        </authorList>
    </citation>
    <scope>NUCLEOTIDE SEQUENCE [LARGE SCALE GENOMIC DNA]</scope>
    <source>
        <strain evidence="10">HC45</strain>
    </source>
</reference>
<dbReference type="KEGG" id="lpil:LIP_0681"/>
<dbReference type="Proteomes" id="UP000065807">
    <property type="component" value="Chromosome"/>
</dbReference>
<dbReference type="OrthoDB" id="8659436at2"/>
<evidence type="ECO:0000256" key="5">
    <source>
        <dbReference type="ARBA" id="ARBA00023125"/>
    </source>
</evidence>
<dbReference type="Gene3D" id="3.30.1490.190">
    <property type="match status" value="1"/>
</dbReference>
<dbReference type="PANTHER" id="PTHR33202:SF7">
    <property type="entry name" value="FERRIC UPTAKE REGULATION PROTEIN"/>
    <property type="match status" value="1"/>
</dbReference>
<dbReference type="CDD" id="cd07153">
    <property type="entry name" value="Fur_like"/>
    <property type="match status" value="1"/>
</dbReference>
<evidence type="ECO:0000256" key="8">
    <source>
        <dbReference type="PIRSR" id="PIRSR602481-2"/>
    </source>
</evidence>
<dbReference type="RefSeq" id="WP_068134237.1">
    <property type="nucleotide sequence ID" value="NZ_AP014924.1"/>
</dbReference>
<dbReference type="GO" id="GO:0008270">
    <property type="term" value="F:zinc ion binding"/>
    <property type="evidence" value="ECO:0007669"/>
    <property type="project" value="TreeGrafter"/>
</dbReference>
<evidence type="ECO:0000256" key="1">
    <source>
        <dbReference type="ARBA" id="ARBA00007957"/>
    </source>
</evidence>
<comment type="similarity">
    <text evidence="1">Belongs to the Fur family.</text>
</comment>
<dbReference type="GO" id="GO:0003700">
    <property type="term" value="F:DNA-binding transcription factor activity"/>
    <property type="evidence" value="ECO:0007669"/>
    <property type="project" value="InterPro"/>
</dbReference>
<dbReference type="InterPro" id="IPR036388">
    <property type="entry name" value="WH-like_DNA-bd_sf"/>
</dbReference>
<comment type="cofactor">
    <cofactor evidence="8">
        <name>Mn(2+)</name>
        <dbReference type="ChEBI" id="CHEBI:29035"/>
    </cofactor>
    <cofactor evidence="8">
        <name>Fe(2+)</name>
        <dbReference type="ChEBI" id="CHEBI:29033"/>
    </cofactor>
    <text evidence="8">Binds 1 Mn(2+) or Fe(2+) ion per subunit.</text>
</comment>
<feature type="binding site" evidence="7">
    <location>
        <position position="133"/>
    </location>
    <ligand>
        <name>Zn(2+)</name>
        <dbReference type="ChEBI" id="CHEBI:29105"/>
    </ligand>
</feature>
<keyword evidence="3 7" id="KW-0862">Zinc</keyword>
<dbReference type="Pfam" id="PF01475">
    <property type="entry name" value="FUR"/>
    <property type="match status" value="1"/>
</dbReference>
<accession>A0A0K2SHE5</accession>
<name>A0A0K2SHE5_LIMPI</name>
<sequence>MTVSEALEQVRAHGGRVTPQKRAIIQLLASRGNPVSAPELCEELHERFPEMAADTVYRNLQGLVGIGAVEVFHVPDRADRFEWVEYHHHHAVCLGCGSVTCLEPCTGGLVPSGPSGFRPVRHEFQLFGYCDGCDVTTAAEAAPSREEDGA</sequence>